<evidence type="ECO:0000313" key="2">
    <source>
        <dbReference type="EMBL" id="OLP88189.1"/>
    </source>
</evidence>
<dbReference type="Proteomes" id="UP000186817">
    <property type="component" value="Unassembled WGS sequence"/>
</dbReference>
<dbReference type="EMBL" id="LSRX01000826">
    <property type="protein sequence ID" value="OLP88189.1"/>
    <property type="molecule type" value="Genomic_DNA"/>
</dbReference>
<proteinExistence type="predicted"/>
<evidence type="ECO:0000256" key="1">
    <source>
        <dbReference type="SAM" id="MobiDB-lite"/>
    </source>
</evidence>
<feature type="region of interest" description="Disordered" evidence="1">
    <location>
        <begin position="366"/>
        <end position="395"/>
    </location>
</feature>
<accession>A0A1Q9CZ41</accession>
<comment type="caution">
    <text evidence="2">The sequence shown here is derived from an EMBL/GenBank/DDBJ whole genome shotgun (WGS) entry which is preliminary data.</text>
</comment>
<protein>
    <submittedName>
        <fullName evidence="2">Uncharacterized protein</fullName>
    </submittedName>
</protein>
<evidence type="ECO:0000313" key="3">
    <source>
        <dbReference type="Proteomes" id="UP000186817"/>
    </source>
</evidence>
<dbReference type="AlphaFoldDB" id="A0A1Q9CZ41"/>
<reference evidence="2 3" key="1">
    <citation type="submission" date="2016-02" db="EMBL/GenBank/DDBJ databases">
        <title>Genome analysis of coral dinoflagellate symbionts highlights evolutionary adaptations to a symbiotic lifestyle.</title>
        <authorList>
            <person name="Aranda M."/>
            <person name="Li Y."/>
            <person name="Liew Y.J."/>
            <person name="Baumgarten S."/>
            <person name="Simakov O."/>
            <person name="Wilson M."/>
            <person name="Piel J."/>
            <person name="Ashoor H."/>
            <person name="Bougouffa S."/>
            <person name="Bajic V.B."/>
            <person name="Ryu T."/>
            <person name="Ravasi T."/>
            <person name="Bayer T."/>
            <person name="Micklem G."/>
            <person name="Kim H."/>
            <person name="Bhak J."/>
            <person name="Lajeunesse T.C."/>
            <person name="Voolstra C.R."/>
        </authorList>
    </citation>
    <scope>NUCLEOTIDE SEQUENCE [LARGE SCALE GENOMIC DNA]</scope>
    <source>
        <strain evidence="2 3">CCMP2467</strain>
    </source>
</reference>
<organism evidence="2 3">
    <name type="scientific">Symbiodinium microadriaticum</name>
    <name type="common">Dinoflagellate</name>
    <name type="synonym">Zooxanthella microadriatica</name>
    <dbReference type="NCBI Taxonomy" id="2951"/>
    <lineage>
        <taxon>Eukaryota</taxon>
        <taxon>Sar</taxon>
        <taxon>Alveolata</taxon>
        <taxon>Dinophyceae</taxon>
        <taxon>Suessiales</taxon>
        <taxon>Symbiodiniaceae</taxon>
        <taxon>Symbiodinium</taxon>
    </lineage>
</organism>
<name>A0A1Q9CZ41_SYMMI</name>
<dbReference type="OrthoDB" id="1645289at2759"/>
<gene>
    <name evidence="2" type="ORF">AK812_SmicGene30507</name>
</gene>
<keyword evidence="3" id="KW-1185">Reference proteome</keyword>
<sequence length="497" mass="55721">MVVRASVRRYAWKGRKEVVIFDSELPVQPRKSLEPPVSVQPPASGMLPGCVIRWLLKVLGYGQMALHLLRTSVRRQSGLLRLTLSNLLILESHPQWDCPSSWLILNKRLNKQGGVDDSTFEELPGDQVFAGMFLIEDRDLVLQLPSPELNSQPNCMPYNICDMCQESIGLIWLIERVLSSLEGFPVEITSQAHVFEQSEDGGEDPENSRIVTDLLTDSQSAIDLLKGQVRLEWIPGSQNPADLFTKNVNTALLNLHRGRLGFVTVKDSPVEKLFELSVQRGRIEMYHEARIAMLEVCCSAKSALSQECSHQGIPYAGVIQKMQKLHVYKQACAIVHRWREDGGLITLTFRHPVMVTVQMEKSQHDYANRGKTPVEPGSSAMPKSAKAKARREPVQTQADGTFFKNRHHFAICLDDEEAVYHKTSDCAKSHATRVEPTREILPCGVCRAVANADSSVCLSKYGDKYHSMDCKHVQQKNSHIHGLTACSECWSGPLFLE</sequence>